<sequence length="552" mass="61689">MNGNPSGTPPRGPSNPRTLGRGDRYRPVYTRSAGSYPPRNSCWELRYDRFDERDCSYQDSENRPRPRVEININNVNGSQRSNLQAALVNEVDNRGAFGTANARQMRGNQLSVHIPADSNTTVAQLHLNSHITSQGSHRLGGRTDISPPRFVEDPRNAIPVKREHKVPGACFFGAVGYEDEIRTDIGSNISTVTGKRRPFVFLGFIDTDKKLGLIVNVTSRSGRGPEGTKNNDNAEDFVEIRTMQNKTPKILAATPLRVNANWRDITAKSMVHWKAPRTRQFQENDRYVGYIIPKDCDALLEVAWGMFRDSVPSSVPNKPLQDPDVIQFMNKLDPKVVERLVSGTSYAQELIIKNRDMDDRVNGLRIENKELREKIQELQSKEQVLQSKEQDLESKDLESESTVQELRSTHQILQSNDKDLESNDQDLQSNDQDLQSNIQELQSKGPLQTPAINTSANNWTESLESQSTPVPTNEQKQETDASEKSDASPESLQSSQAPATDQAVADEPATETTSSSAPAGTKRPHDENTDDEDDTEAGASDAHDDKRQRTEE</sequence>
<name>A0A6A6SI56_9PLEO</name>
<protein>
    <submittedName>
        <fullName evidence="2">Uncharacterized protein</fullName>
    </submittedName>
</protein>
<gene>
    <name evidence="2" type="ORF">K491DRAFT_685819</name>
</gene>
<feature type="compositionally biased region" description="Polar residues" evidence="1">
    <location>
        <begin position="488"/>
        <end position="499"/>
    </location>
</feature>
<evidence type="ECO:0000256" key="1">
    <source>
        <dbReference type="SAM" id="MobiDB-lite"/>
    </source>
</evidence>
<evidence type="ECO:0000313" key="3">
    <source>
        <dbReference type="Proteomes" id="UP000799324"/>
    </source>
</evidence>
<accession>A0A6A6SI56</accession>
<feature type="compositionally biased region" description="Polar residues" evidence="1">
    <location>
        <begin position="461"/>
        <end position="474"/>
    </location>
</feature>
<feature type="region of interest" description="Disordered" evidence="1">
    <location>
        <begin position="1"/>
        <end position="36"/>
    </location>
</feature>
<dbReference type="EMBL" id="MU004705">
    <property type="protein sequence ID" value="KAF2647062.1"/>
    <property type="molecule type" value="Genomic_DNA"/>
</dbReference>
<feature type="compositionally biased region" description="Basic and acidic residues" evidence="1">
    <location>
        <begin position="388"/>
        <end position="398"/>
    </location>
</feature>
<feature type="compositionally biased region" description="Basic and acidic residues" evidence="1">
    <location>
        <begin position="475"/>
        <end position="487"/>
    </location>
</feature>
<feature type="region of interest" description="Disordered" evidence="1">
    <location>
        <begin position="386"/>
        <end position="408"/>
    </location>
</feature>
<reference evidence="2" key="1">
    <citation type="journal article" date="2020" name="Stud. Mycol.">
        <title>101 Dothideomycetes genomes: a test case for predicting lifestyles and emergence of pathogens.</title>
        <authorList>
            <person name="Haridas S."/>
            <person name="Albert R."/>
            <person name="Binder M."/>
            <person name="Bloem J."/>
            <person name="Labutti K."/>
            <person name="Salamov A."/>
            <person name="Andreopoulos B."/>
            <person name="Baker S."/>
            <person name="Barry K."/>
            <person name="Bills G."/>
            <person name="Bluhm B."/>
            <person name="Cannon C."/>
            <person name="Castanera R."/>
            <person name="Culley D."/>
            <person name="Daum C."/>
            <person name="Ezra D."/>
            <person name="Gonzalez J."/>
            <person name="Henrissat B."/>
            <person name="Kuo A."/>
            <person name="Liang C."/>
            <person name="Lipzen A."/>
            <person name="Lutzoni F."/>
            <person name="Magnuson J."/>
            <person name="Mondo S."/>
            <person name="Nolan M."/>
            <person name="Ohm R."/>
            <person name="Pangilinan J."/>
            <person name="Park H.-J."/>
            <person name="Ramirez L."/>
            <person name="Alfaro M."/>
            <person name="Sun H."/>
            <person name="Tritt A."/>
            <person name="Yoshinaga Y."/>
            <person name="Zwiers L.-H."/>
            <person name="Turgeon B."/>
            <person name="Goodwin S."/>
            <person name="Spatafora J."/>
            <person name="Crous P."/>
            <person name="Grigoriev I."/>
        </authorList>
    </citation>
    <scope>NUCLEOTIDE SEQUENCE</scope>
    <source>
        <strain evidence="2">CBS 122681</strain>
    </source>
</reference>
<evidence type="ECO:0000313" key="2">
    <source>
        <dbReference type="EMBL" id="KAF2647062.1"/>
    </source>
</evidence>
<organism evidence="2 3">
    <name type="scientific">Lophiostoma macrostomum CBS 122681</name>
    <dbReference type="NCBI Taxonomy" id="1314788"/>
    <lineage>
        <taxon>Eukaryota</taxon>
        <taxon>Fungi</taxon>
        <taxon>Dikarya</taxon>
        <taxon>Ascomycota</taxon>
        <taxon>Pezizomycotina</taxon>
        <taxon>Dothideomycetes</taxon>
        <taxon>Pleosporomycetidae</taxon>
        <taxon>Pleosporales</taxon>
        <taxon>Lophiostomataceae</taxon>
        <taxon>Lophiostoma</taxon>
    </lineage>
</organism>
<feature type="compositionally biased region" description="Basic and acidic residues" evidence="1">
    <location>
        <begin position="541"/>
        <end position="552"/>
    </location>
</feature>
<dbReference type="Proteomes" id="UP000799324">
    <property type="component" value="Unassembled WGS sequence"/>
</dbReference>
<proteinExistence type="predicted"/>
<dbReference type="AlphaFoldDB" id="A0A6A6SI56"/>
<feature type="region of interest" description="Disordered" evidence="1">
    <location>
        <begin position="132"/>
        <end position="152"/>
    </location>
</feature>
<keyword evidence="3" id="KW-1185">Reference proteome</keyword>
<feature type="region of interest" description="Disordered" evidence="1">
    <location>
        <begin position="461"/>
        <end position="552"/>
    </location>
</feature>